<feature type="region of interest" description="Disordered" evidence="5">
    <location>
        <begin position="116"/>
        <end position="137"/>
    </location>
</feature>
<keyword evidence="2 6" id="KW-0812">Transmembrane</keyword>
<reference evidence="9 11" key="2">
    <citation type="submission" date="2020-07" db="EMBL/GenBank/DDBJ databases">
        <title>Sequencing the genomes of 1000 actinobacteria strains.</title>
        <authorList>
            <person name="Klenk H.-P."/>
        </authorList>
    </citation>
    <scope>NUCLEOTIDE SEQUENCE [LARGE SCALE GENOMIC DNA]</scope>
    <source>
        <strain evidence="9 11">DSM 41455</strain>
    </source>
</reference>
<comment type="caution">
    <text evidence="8">The sequence shown here is derived from an EMBL/GenBank/DDBJ whole genome shotgun (WGS) entry which is preliminary data.</text>
</comment>
<proteinExistence type="predicted"/>
<evidence type="ECO:0000256" key="5">
    <source>
        <dbReference type="SAM" id="MobiDB-lite"/>
    </source>
</evidence>
<feature type="domain" description="RDD" evidence="7">
    <location>
        <begin position="1"/>
        <end position="91"/>
    </location>
</feature>
<dbReference type="AlphaFoldDB" id="A0A7J0CA36"/>
<dbReference type="RefSeq" id="WP_173315425.1">
    <property type="nucleotide sequence ID" value="NZ_BAAAUE010000009.1"/>
</dbReference>
<reference evidence="8 10" key="1">
    <citation type="submission" date="2020-05" db="EMBL/GenBank/DDBJ databases">
        <title>Whole genome shotgun sequence of Streptomyces fulvorobeus NBRC 15897.</title>
        <authorList>
            <person name="Komaki H."/>
            <person name="Tamura T."/>
        </authorList>
    </citation>
    <scope>NUCLEOTIDE SEQUENCE [LARGE SCALE GENOMIC DNA]</scope>
    <source>
        <strain evidence="8 10">NBRC 15897</strain>
    </source>
</reference>
<feature type="compositionally biased region" description="Gly residues" evidence="5">
    <location>
        <begin position="116"/>
        <end position="128"/>
    </location>
</feature>
<evidence type="ECO:0000313" key="11">
    <source>
        <dbReference type="Proteomes" id="UP000530403"/>
    </source>
</evidence>
<dbReference type="Pfam" id="PF06271">
    <property type="entry name" value="RDD"/>
    <property type="match status" value="1"/>
</dbReference>
<keyword evidence="4 6" id="KW-0472">Membrane</keyword>
<keyword evidence="3 6" id="KW-1133">Transmembrane helix</keyword>
<sequence length="160" mass="16785">MRRHLAVAVDCYLSLLAAGLLTRPHAGTSEAGQALPLLLAFALVLSFANQVLLTMAVRASAGKLLMGVRVVEMPGVGRPGPGRLVRRWLLGLCWVGMRPWRRLRALSAAARNGGVLRGGEGGQGGPGGEDGDPHGDLAGLRQVRHADLLAYRAALAERAA</sequence>
<evidence type="ECO:0000313" key="8">
    <source>
        <dbReference type="EMBL" id="GFM99027.1"/>
    </source>
</evidence>
<evidence type="ECO:0000256" key="3">
    <source>
        <dbReference type="ARBA" id="ARBA00022989"/>
    </source>
</evidence>
<name>A0A7J0CA36_9ACTN</name>
<evidence type="ECO:0000256" key="4">
    <source>
        <dbReference type="ARBA" id="ARBA00023136"/>
    </source>
</evidence>
<dbReference type="Proteomes" id="UP000530403">
    <property type="component" value="Unassembled WGS sequence"/>
</dbReference>
<evidence type="ECO:0000313" key="9">
    <source>
        <dbReference type="EMBL" id="NYE42620.1"/>
    </source>
</evidence>
<dbReference type="Proteomes" id="UP000498980">
    <property type="component" value="Unassembled WGS sequence"/>
</dbReference>
<evidence type="ECO:0000256" key="1">
    <source>
        <dbReference type="ARBA" id="ARBA00004141"/>
    </source>
</evidence>
<feature type="transmembrane region" description="Helical" evidence="6">
    <location>
        <begin position="34"/>
        <end position="57"/>
    </location>
</feature>
<comment type="subcellular location">
    <subcellularLocation>
        <location evidence="1">Membrane</location>
        <topology evidence="1">Multi-pass membrane protein</topology>
    </subcellularLocation>
</comment>
<evidence type="ECO:0000256" key="2">
    <source>
        <dbReference type="ARBA" id="ARBA00022692"/>
    </source>
</evidence>
<dbReference type="InterPro" id="IPR010432">
    <property type="entry name" value="RDD"/>
</dbReference>
<keyword evidence="10" id="KW-1185">Reference proteome</keyword>
<evidence type="ECO:0000259" key="7">
    <source>
        <dbReference type="Pfam" id="PF06271"/>
    </source>
</evidence>
<accession>A0A7J0CA36</accession>
<organism evidence="8 10">
    <name type="scientific">Streptomyces fulvorobeus</name>
    <dbReference type="NCBI Taxonomy" id="284028"/>
    <lineage>
        <taxon>Bacteria</taxon>
        <taxon>Bacillati</taxon>
        <taxon>Actinomycetota</taxon>
        <taxon>Actinomycetes</taxon>
        <taxon>Kitasatosporales</taxon>
        <taxon>Streptomycetaceae</taxon>
        <taxon>Streptomyces</taxon>
    </lineage>
</organism>
<dbReference type="EMBL" id="JACCCF010000001">
    <property type="protein sequence ID" value="NYE42620.1"/>
    <property type="molecule type" value="Genomic_DNA"/>
</dbReference>
<gene>
    <name evidence="9" type="ORF">HEB29_003631</name>
    <name evidence="8" type="ORF">Sfulv_38380</name>
</gene>
<dbReference type="EMBL" id="BLWC01000001">
    <property type="protein sequence ID" value="GFM99027.1"/>
    <property type="molecule type" value="Genomic_DNA"/>
</dbReference>
<dbReference type="GO" id="GO:0016020">
    <property type="term" value="C:membrane"/>
    <property type="evidence" value="ECO:0007669"/>
    <property type="project" value="UniProtKB-SubCell"/>
</dbReference>
<evidence type="ECO:0000313" key="10">
    <source>
        <dbReference type="Proteomes" id="UP000498980"/>
    </source>
</evidence>
<protein>
    <recommendedName>
        <fullName evidence="7">RDD domain-containing protein</fullName>
    </recommendedName>
</protein>
<evidence type="ECO:0000256" key="6">
    <source>
        <dbReference type="SAM" id="Phobius"/>
    </source>
</evidence>